<dbReference type="RefSeq" id="WP_349117105.1">
    <property type="nucleotide sequence ID" value="NZ_JBBNPZ010000071.1"/>
</dbReference>
<dbReference type="EMBL" id="JBEBZA010000072">
    <property type="protein sequence ID" value="MES0429384.1"/>
    <property type="molecule type" value="Genomic_DNA"/>
</dbReference>
<sequence>MTKKKEPHELMKRGRKETVHQNNELRSHLAGVKNLNQLTSAAQNVIKKHIDAMTKSKGESPRV</sequence>
<evidence type="ECO:0000313" key="3">
    <source>
        <dbReference type="Proteomes" id="UP001467192"/>
    </source>
</evidence>
<protein>
    <submittedName>
        <fullName evidence="2">Uncharacterized protein</fullName>
    </submittedName>
</protein>
<evidence type="ECO:0000313" key="2">
    <source>
        <dbReference type="EMBL" id="MES0429384.1"/>
    </source>
</evidence>
<gene>
    <name evidence="2" type="ORF">ABMC12_24365</name>
</gene>
<reference evidence="3" key="1">
    <citation type="journal article" date="2024" name="Commun. Biol.">
        <title>Bacillamide D produced by Bacillus cereus from the mouse intestinal bacterial collection (miBC) is a potent cytotoxin in vitro.</title>
        <authorList>
            <person name="Hohmann M."/>
            <person name="Brunner V."/>
            <person name="Johannes W."/>
            <person name="Schum D."/>
            <person name="Carroll L.M."/>
            <person name="Liu T."/>
            <person name="Sasaki D."/>
            <person name="Bosch J."/>
            <person name="Clavel T."/>
            <person name="Sieber S.A."/>
            <person name="Zeller G."/>
            <person name="Tschurtschenthaler M."/>
            <person name="Janssen K.P."/>
            <person name="Gulder T.A.M."/>
        </authorList>
    </citation>
    <scope>NUCLEOTIDE SEQUENCE [LARGE SCALE GENOMIC DNA]</scope>
    <source>
        <strain evidence="3">LK_304 Iso 8</strain>
    </source>
</reference>
<dbReference type="Proteomes" id="UP001467192">
    <property type="component" value="Unassembled WGS sequence"/>
</dbReference>
<name>A0ABV1ZLQ0_9ENTR</name>
<organism evidence="2 3">
    <name type="scientific">Enterobacter intestinihominis</name>
    <dbReference type="NCBI Taxonomy" id="3133180"/>
    <lineage>
        <taxon>Bacteria</taxon>
        <taxon>Pseudomonadati</taxon>
        <taxon>Pseudomonadota</taxon>
        <taxon>Gammaproteobacteria</taxon>
        <taxon>Enterobacterales</taxon>
        <taxon>Enterobacteriaceae</taxon>
        <taxon>Enterobacter</taxon>
    </lineage>
</organism>
<accession>A0ABV1ZLQ0</accession>
<evidence type="ECO:0000256" key="1">
    <source>
        <dbReference type="SAM" id="MobiDB-lite"/>
    </source>
</evidence>
<proteinExistence type="predicted"/>
<feature type="region of interest" description="Disordered" evidence="1">
    <location>
        <begin position="1"/>
        <end position="21"/>
    </location>
</feature>
<keyword evidence="3" id="KW-1185">Reference proteome</keyword>
<comment type="caution">
    <text evidence="2">The sequence shown here is derived from an EMBL/GenBank/DDBJ whole genome shotgun (WGS) entry which is preliminary data.</text>
</comment>